<evidence type="ECO:0000313" key="3">
    <source>
        <dbReference type="Proteomes" id="UP001595715"/>
    </source>
</evidence>
<feature type="transmembrane region" description="Helical" evidence="1">
    <location>
        <begin position="65"/>
        <end position="88"/>
    </location>
</feature>
<feature type="transmembrane region" description="Helical" evidence="1">
    <location>
        <begin position="391"/>
        <end position="414"/>
    </location>
</feature>
<dbReference type="RefSeq" id="WP_377720981.1">
    <property type="nucleotide sequence ID" value="NZ_JBHSAM010000033.1"/>
</dbReference>
<gene>
    <name evidence="2" type="ORF">ACFOZ8_22340</name>
</gene>
<dbReference type="EMBL" id="JBHSAM010000033">
    <property type="protein sequence ID" value="MFC4102361.1"/>
    <property type="molecule type" value="Genomic_DNA"/>
</dbReference>
<accession>A0ABV8K8H7</accession>
<dbReference type="InterPro" id="IPR010288">
    <property type="entry name" value="EcsB_ABC"/>
</dbReference>
<feature type="transmembrane region" description="Helical" evidence="1">
    <location>
        <begin position="179"/>
        <end position="198"/>
    </location>
</feature>
<evidence type="ECO:0000256" key="1">
    <source>
        <dbReference type="SAM" id="Phobius"/>
    </source>
</evidence>
<feature type="transmembrane region" description="Helical" evidence="1">
    <location>
        <begin position="367"/>
        <end position="385"/>
    </location>
</feature>
<feature type="transmembrane region" description="Helical" evidence="1">
    <location>
        <begin position="204"/>
        <end position="222"/>
    </location>
</feature>
<reference evidence="3" key="1">
    <citation type="journal article" date="2019" name="Int. J. Syst. Evol. Microbiol.">
        <title>The Global Catalogue of Microorganisms (GCM) 10K type strain sequencing project: providing services to taxonomists for standard genome sequencing and annotation.</title>
        <authorList>
            <consortium name="The Broad Institute Genomics Platform"/>
            <consortium name="The Broad Institute Genome Sequencing Center for Infectious Disease"/>
            <person name="Wu L."/>
            <person name="Ma J."/>
        </authorList>
    </citation>
    <scope>NUCLEOTIDE SEQUENCE [LARGE SCALE GENOMIC DNA]</scope>
    <source>
        <strain evidence="3">IBRC-M 10987</strain>
    </source>
</reference>
<comment type="caution">
    <text evidence="2">The sequence shown here is derived from an EMBL/GenBank/DDBJ whole genome shotgun (WGS) entry which is preliminary data.</text>
</comment>
<name>A0ABV8K8H7_9BACL</name>
<keyword evidence="1" id="KW-0812">Transmembrane</keyword>
<keyword evidence="1" id="KW-0472">Membrane</keyword>
<dbReference type="Proteomes" id="UP001595715">
    <property type="component" value="Unassembled WGS sequence"/>
</dbReference>
<evidence type="ECO:0000313" key="2">
    <source>
        <dbReference type="EMBL" id="MFC4102361.1"/>
    </source>
</evidence>
<feature type="transmembrane region" description="Helical" evidence="1">
    <location>
        <begin position="32"/>
        <end position="59"/>
    </location>
</feature>
<feature type="transmembrane region" description="Helical" evidence="1">
    <location>
        <begin position="306"/>
        <end position="333"/>
    </location>
</feature>
<dbReference type="Pfam" id="PF05975">
    <property type="entry name" value="EcsB"/>
    <property type="match status" value="1"/>
</dbReference>
<feature type="transmembrane region" description="Helical" evidence="1">
    <location>
        <begin position="109"/>
        <end position="132"/>
    </location>
</feature>
<keyword evidence="1" id="KW-1133">Transmembrane helix</keyword>
<protein>
    <submittedName>
        <fullName evidence="2">ABC transporter permease</fullName>
    </submittedName>
</protein>
<keyword evidence="3" id="KW-1185">Reference proteome</keyword>
<feature type="transmembrane region" description="Helical" evidence="1">
    <location>
        <begin position="144"/>
        <end position="164"/>
    </location>
</feature>
<organism evidence="2 3">
    <name type="scientific">Paenibacillus xanthanilyticus</name>
    <dbReference type="NCBI Taxonomy" id="1783531"/>
    <lineage>
        <taxon>Bacteria</taxon>
        <taxon>Bacillati</taxon>
        <taxon>Bacillota</taxon>
        <taxon>Bacilli</taxon>
        <taxon>Bacillales</taxon>
        <taxon>Paenibacillaceae</taxon>
        <taxon>Paenibacillus</taxon>
    </lineage>
</organism>
<proteinExistence type="predicted"/>
<sequence>MTMNDEFAERAWTIKRLFRKRVARYWKEQRRVWGTVVDGVVLCYLLFPLLIAGVVYAGWWADPPAWMAAGPLWAAQLAPMLLALGARFRTFAEDADVLFLHRSAWRRGLLAYGFGYTAAGLVVPGIVIYAILLPFLMGVHGLGIADVALLFSAAWSVSLAGALWRNRIHGRLRGFRKEACIGGVNVTLILALLLPSFLSGSAQTAAWLGCIGLGAGTAYVLLRGKLRHDGDFASDVALEHAARLSGTALLVRDVVPHKPLVRLDKPLFFRRSQRLFRSDASAVVLAESALKAFLRQWLMLRYWLSFMSLGIFAVSQSPLFAQIALAAGIPLLVNMMVQNHRFNFTGEAFVRQFHWEDSDLRKAGERLRLWLVTPIALVLGAVAGYDSFGLLGIMGGILLSAAYLWFVNHLTAVFGRLRATRRS</sequence>